<dbReference type="EMBL" id="JAIWYP010000015">
    <property type="protein sequence ID" value="KAH3702807.1"/>
    <property type="molecule type" value="Genomic_DNA"/>
</dbReference>
<dbReference type="Proteomes" id="UP000828390">
    <property type="component" value="Unassembled WGS sequence"/>
</dbReference>
<evidence type="ECO:0000313" key="1">
    <source>
        <dbReference type="EMBL" id="KAH3702807.1"/>
    </source>
</evidence>
<keyword evidence="2" id="KW-1185">Reference proteome</keyword>
<comment type="caution">
    <text evidence="1">The sequence shown here is derived from an EMBL/GenBank/DDBJ whole genome shotgun (WGS) entry which is preliminary data.</text>
</comment>
<reference evidence="1" key="2">
    <citation type="submission" date="2020-11" db="EMBL/GenBank/DDBJ databases">
        <authorList>
            <person name="McCartney M.A."/>
            <person name="Auch B."/>
            <person name="Kono T."/>
            <person name="Mallez S."/>
            <person name="Becker A."/>
            <person name="Gohl D.M."/>
            <person name="Silverstein K.A.T."/>
            <person name="Koren S."/>
            <person name="Bechman K.B."/>
            <person name="Herman A."/>
            <person name="Abrahante J.E."/>
            <person name="Garbe J."/>
        </authorList>
    </citation>
    <scope>NUCLEOTIDE SEQUENCE</scope>
    <source>
        <strain evidence="1">Duluth1</strain>
        <tissue evidence="1">Whole animal</tissue>
    </source>
</reference>
<protein>
    <submittedName>
        <fullName evidence="1">Uncharacterized protein</fullName>
    </submittedName>
</protein>
<name>A0A9D3YLL7_DREPO</name>
<gene>
    <name evidence="1" type="ORF">DPMN_077833</name>
</gene>
<reference evidence="1" key="1">
    <citation type="journal article" date="2019" name="bioRxiv">
        <title>The Genome of the Zebra Mussel, Dreissena polymorpha: A Resource for Invasive Species Research.</title>
        <authorList>
            <person name="McCartney M.A."/>
            <person name="Auch B."/>
            <person name="Kono T."/>
            <person name="Mallez S."/>
            <person name="Zhang Y."/>
            <person name="Obille A."/>
            <person name="Becker A."/>
            <person name="Abrahante J.E."/>
            <person name="Garbe J."/>
            <person name="Badalamenti J.P."/>
            <person name="Herman A."/>
            <person name="Mangelson H."/>
            <person name="Liachko I."/>
            <person name="Sullivan S."/>
            <person name="Sone E.D."/>
            <person name="Koren S."/>
            <person name="Silverstein K.A.T."/>
            <person name="Beckman K.B."/>
            <person name="Gohl D.M."/>
        </authorList>
    </citation>
    <scope>NUCLEOTIDE SEQUENCE</scope>
    <source>
        <strain evidence="1">Duluth1</strain>
        <tissue evidence="1">Whole animal</tissue>
    </source>
</reference>
<sequence>MTAPLVGPQEPLLATFKRRKLALFGHVTRHDSLFKTVLHGTLKRERSPSRPSE</sequence>
<accession>A0A9D3YLL7</accession>
<proteinExistence type="predicted"/>
<organism evidence="1 2">
    <name type="scientific">Dreissena polymorpha</name>
    <name type="common">Zebra mussel</name>
    <name type="synonym">Mytilus polymorpha</name>
    <dbReference type="NCBI Taxonomy" id="45954"/>
    <lineage>
        <taxon>Eukaryota</taxon>
        <taxon>Metazoa</taxon>
        <taxon>Spiralia</taxon>
        <taxon>Lophotrochozoa</taxon>
        <taxon>Mollusca</taxon>
        <taxon>Bivalvia</taxon>
        <taxon>Autobranchia</taxon>
        <taxon>Heteroconchia</taxon>
        <taxon>Euheterodonta</taxon>
        <taxon>Imparidentia</taxon>
        <taxon>Neoheterodontei</taxon>
        <taxon>Myida</taxon>
        <taxon>Dreissenoidea</taxon>
        <taxon>Dreissenidae</taxon>
        <taxon>Dreissena</taxon>
    </lineage>
</organism>
<evidence type="ECO:0000313" key="2">
    <source>
        <dbReference type="Proteomes" id="UP000828390"/>
    </source>
</evidence>
<dbReference type="AlphaFoldDB" id="A0A9D3YLL7"/>